<dbReference type="EMBL" id="LGST01000006">
    <property type="protein sequence ID" value="KNE02150.1"/>
    <property type="molecule type" value="Genomic_DNA"/>
</dbReference>
<proteinExistence type="predicted"/>
<dbReference type="VEuPathDB" id="FungiDB:CJJ09_000319"/>
<dbReference type="Proteomes" id="UP000037122">
    <property type="component" value="Unassembled WGS sequence"/>
</dbReference>
<dbReference type="VEuPathDB" id="FungiDB:QG37_00838"/>
<evidence type="ECO:0000313" key="2">
    <source>
        <dbReference type="Proteomes" id="UP000037122"/>
    </source>
</evidence>
<evidence type="ECO:0000313" key="1">
    <source>
        <dbReference type="EMBL" id="KNE02150.1"/>
    </source>
</evidence>
<dbReference type="VEuPathDB" id="FungiDB:CJI97_003861"/>
<comment type="caution">
    <text evidence="1">The sequence shown here is derived from an EMBL/GenBank/DDBJ whole genome shotgun (WGS) entry which is preliminary data.</text>
</comment>
<name>A0A0L0P7E9_CANAR</name>
<reference evidence="2" key="1">
    <citation type="journal article" date="2015" name="BMC Genomics">
        <title>Draft genome of a commonly misdiagnosed multidrug resistant pathogen Candida auris.</title>
        <authorList>
            <person name="Chatterjee S."/>
            <person name="Alampalli S.V."/>
            <person name="Nageshan R.K."/>
            <person name="Chettiar S.T."/>
            <person name="Joshi S."/>
            <person name="Tatu U.S."/>
        </authorList>
    </citation>
    <scope>NUCLEOTIDE SEQUENCE [LARGE SCALE GENOMIC DNA]</scope>
    <source>
        <strain evidence="2">6684</strain>
    </source>
</reference>
<organism evidence="1 2">
    <name type="scientific">Candidozyma auris</name>
    <name type="common">Yeast</name>
    <name type="synonym">Candida auris</name>
    <dbReference type="NCBI Taxonomy" id="498019"/>
    <lineage>
        <taxon>Eukaryota</taxon>
        <taxon>Fungi</taxon>
        <taxon>Dikarya</taxon>
        <taxon>Ascomycota</taxon>
        <taxon>Saccharomycotina</taxon>
        <taxon>Pichiomycetes</taxon>
        <taxon>Metschnikowiaceae</taxon>
        <taxon>Candidozyma</taxon>
    </lineage>
</organism>
<accession>A0A0L0P7E9</accession>
<dbReference type="VEuPathDB" id="FungiDB:B9J08_003789"/>
<protein>
    <submittedName>
        <fullName evidence="1">Uncharacterized protein</fullName>
    </submittedName>
</protein>
<dbReference type="SUPFAM" id="SSF48371">
    <property type="entry name" value="ARM repeat"/>
    <property type="match status" value="1"/>
</dbReference>
<dbReference type="Gene3D" id="1.25.40.580">
    <property type="match status" value="1"/>
</dbReference>
<dbReference type="VEuPathDB" id="FungiDB:CJI96_0002320"/>
<gene>
    <name evidence="1" type="ORF">QG37_00838</name>
</gene>
<dbReference type="VEuPathDB" id="FungiDB:CJJ07_002825"/>
<dbReference type="InterPro" id="IPR016024">
    <property type="entry name" value="ARM-type_fold"/>
</dbReference>
<sequence>MPILLVPDVDKETLKLVDHLNAYINGGPSSESALNEYYDHIATHKYLLQSADPHLNSILTAVMPLLGRIVEASSFALEYADFLSKLLQLVPLQTAFAFFPKEEMLRAVDYPSPVSLFKATVDLVAWGIKQGDEAAQDFVNNSDLVSRAVNRSLSDHSIRNSCWTVDVLVKLCPHDMLQVVAADLMHAVELVSLLSDSYLTVRYVSIAEIVFHRHADLSKEQRDKIVGVVDPKSFFSNFDDDRDMLLYDVLLNFYTSLVPDIKELPALFDLLSPYVEEGIRVLSESLTDGDPLVVKPLEELVAAVTEYANDDVLLWITENTALGPLINKLDLNIPSHQLLFLKIKLELIKDKHKFYNDQLAQLRLSTIDKIMFPIILRAVEDRTFFEYLAKDEKFSKREIDQLSKDAAYDLLSAISCHDHSAKYLLAEMPSVVQAYLVEPPSDVTNPLIRNTFKEILENILTNDHLDLGHWKAGLFELLNSLYGGGTRGPQVDLMDSAL</sequence>
<dbReference type="AlphaFoldDB" id="A0A0L0P7E9"/>